<dbReference type="EMBL" id="CADCUX010000468">
    <property type="protein sequence ID" value="CAA9423981.1"/>
    <property type="molecule type" value="Genomic_DNA"/>
</dbReference>
<dbReference type="InterPro" id="IPR036291">
    <property type="entry name" value="NAD(P)-bd_dom_sf"/>
</dbReference>
<dbReference type="GO" id="GO:0050661">
    <property type="term" value="F:NADP binding"/>
    <property type="evidence" value="ECO:0007669"/>
    <property type="project" value="InterPro"/>
</dbReference>
<evidence type="ECO:0000256" key="1">
    <source>
        <dbReference type="ARBA" id="ARBA00023002"/>
    </source>
</evidence>
<keyword evidence="2" id="KW-0520">NAD</keyword>
<dbReference type="Pfam" id="PF03446">
    <property type="entry name" value="NAD_binding_2"/>
    <property type="match status" value="1"/>
</dbReference>
<proteinExistence type="predicted"/>
<sequence>MKGPVGIVGAGNMGGAMAARLLELGWSVRACDLVPQKVQALAVMGAKPAPDPAAAAVGSSALIVCVVDAAQCEEVLFGASGAAAALSPGTPVLLCPTISPSEVEGLAHRLASAGLLPIDAPMSGGPVRAREGSMSLMVACGEPAWAAAAALVADLSGKVFRVGDRPGDGARTKLVNNLLAGINLAAAAEALAMAQRLGLDLQRTLAVIEQSSGQSWIGTDRMRRAIAGDWAPRAHLALLRKDTRLAVEAASQAGFEGRLGPLARDLFEAAAQAGLAELDDAAMFRWMAKGA</sequence>
<dbReference type="Pfam" id="PF14833">
    <property type="entry name" value="NAD_binding_11"/>
    <property type="match status" value="1"/>
</dbReference>
<dbReference type="PANTHER" id="PTHR43060">
    <property type="entry name" value="3-HYDROXYISOBUTYRATE DEHYDROGENASE-LIKE 1, MITOCHONDRIAL-RELATED"/>
    <property type="match status" value="1"/>
</dbReference>
<accession>A0A6J4PUN5</accession>
<feature type="active site" evidence="3">
    <location>
        <position position="173"/>
    </location>
</feature>
<evidence type="ECO:0000259" key="5">
    <source>
        <dbReference type="Pfam" id="PF14833"/>
    </source>
</evidence>
<name>A0A6J4PUN5_9BURK</name>
<dbReference type="PANTHER" id="PTHR43060:SF15">
    <property type="entry name" value="3-HYDROXYISOBUTYRATE DEHYDROGENASE-LIKE 1, MITOCHONDRIAL-RELATED"/>
    <property type="match status" value="1"/>
</dbReference>
<keyword evidence="1" id="KW-0560">Oxidoreductase</keyword>
<dbReference type="InterPro" id="IPR015815">
    <property type="entry name" value="HIBADH-related"/>
</dbReference>
<dbReference type="PIRSF" id="PIRSF000103">
    <property type="entry name" value="HIBADH"/>
    <property type="match status" value="1"/>
</dbReference>
<dbReference type="Gene3D" id="1.10.1040.10">
    <property type="entry name" value="N-(1-d-carboxylethyl)-l-norvaline Dehydrogenase, domain 2"/>
    <property type="match status" value="1"/>
</dbReference>
<dbReference type="InterPro" id="IPR013328">
    <property type="entry name" value="6PGD_dom2"/>
</dbReference>
<dbReference type="Gene3D" id="3.40.50.720">
    <property type="entry name" value="NAD(P)-binding Rossmann-like Domain"/>
    <property type="match status" value="1"/>
</dbReference>
<organism evidence="6">
    <name type="scientific">uncultured Ramlibacter sp</name>
    <dbReference type="NCBI Taxonomy" id="260755"/>
    <lineage>
        <taxon>Bacteria</taxon>
        <taxon>Pseudomonadati</taxon>
        <taxon>Pseudomonadota</taxon>
        <taxon>Betaproteobacteria</taxon>
        <taxon>Burkholderiales</taxon>
        <taxon>Comamonadaceae</taxon>
        <taxon>Ramlibacter</taxon>
        <taxon>environmental samples</taxon>
    </lineage>
</organism>
<dbReference type="GO" id="GO:0016491">
    <property type="term" value="F:oxidoreductase activity"/>
    <property type="evidence" value="ECO:0007669"/>
    <property type="project" value="UniProtKB-KW"/>
</dbReference>
<dbReference type="InterPro" id="IPR006115">
    <property type="entry name" value="6PGDH_NADP-bd"/>
</dbReference>
<dbReference type="AlphaFoldDB" id="A0A6J4PUN5"/>
<dbReference type="GO" id="GO:0051287">
    <property type="term" value="F:NAD binding"/>
    <property type="evidence" value="ECO:0007669"/>
    <property type="project" value="InterPro"/>
</dbReference>
<dbReference type="InterPro" id="IPR029154">
    <property type="entry name" value="HIBADH-like_NADP-bd"/>
</dbReference>
<feature type="domain" description="3-hydroxyisobutyrate dehydrogenase-like NAD-binding" evidence="5">
    <location>
        <begin position="167"/>
        <end position="286"/>
    </location>
</feature>
<evidence type="ECO:0000256" key="3">
    <source>
        <dbReference type="PIRSR" id="PIRSR000103-1"/>
    </source>
</evidence>
<evidence type="ECO:0008006" key="7">
    <source>
        <dbReference type="Google" id="ProtNLM"/>
    </source>
</evidence>
<protein>
    <recommendedName>
        <fullName evidence="7">3-hydroxyisobutyrate dehydrogenase</fullName>
    </recommendedName>
</protein>
<dbReference type="SUPFAM" id="SSF51735">
    <property type="entry name" value="NAD(P)-binding Rossmann-fold domains"/>
    <property type="match status" value="1"/>
</dbReference>
<gene>
    <name evidence="6" type="ORF">AVDCRST_MAG51-2241</name>
</gene>
<dbReference type="SUPFAM" id="SSF48179">
    <property type="entry name" value="6-phosphogluconate dehydrogenase C-terminal domain-like"/>
    <property type="match status" value="1"/>
</dbReference>
<evidence type="ECO:0000313" key="6">
    <source>
        <dbReference type="EMBL" id="CAA9423981.1"/>
    </source>
</evidence>
<evidence type="ECO:0000256" key="2">
    <source>
        <dbReference type="ARBA" id="ARBA00023027"/>
    </source>
</evidence>
<reference evidence="6" key="1">
    <citation type="submission" date="2020-02" db="EMBL/GenBank/DDBJ databases">
        <authorList>
            <person name="Meier V. D."/>
        </authorList>
    </citation>
    <scope>NUCLEOTIDE SEQUENCE</scope>
    <source>
        <strain evidence="6">AVDCRST_MAG51</strain>
    </source>
</reference>
<dbReference type="InterPro" id="IPR008927">
    <property type="entry name" value="6-PGluconate_DH-like_C_sf"/>
</dbReference>
<evidence type="ECO:0000259" key="4">
    <source>
        <dbReference type="Pfam" id="PF03446"/>
    </source>
</evidence>
<feature type="domain" description="6-phosphogluconate dehydrogenase NADP-binding" evidence="4">
    <location>
        <begin position="5"/>
        <end position="163"/>
    </location>
</feature>